<feature type="transmembrane region" description="Helical" evidence="2">
    <location>
        <begin position="7"/>
        <end position="28"/>
    </location>
</feature>
<proteinExistence type="predicted"/>
<feature type="region of interest" description="Disordered" evidence="1">
    <location>
        <begin position="61"/>
        <end position="88"/>
    </location>
</feature>
<feature type="compositionally biased region" description="Polar residues" evidence="1">
    <location>
        <begin position="66"/>
        <end position="79"/>
    </location>
</feature>
<protein>
    <submittedName>
        <fullName evidence="3">Uncharacterized protein</fullName>
    </submittedName>
</protein>
<reference evidence="3 4" key="1">
    <citation type="journal article" date="2016" name="Nat. Commun.">
        <title>Thousands of microbial genomes shed light on interconnected biogeochemical processes in an aquifer system.</title>
        <authorList>
            <person name="Anantharaman K."/>
            <person name="Brown C.T."/>
            <person name="Hug L.A."/>
            <person name="Sharon I."/>
            <person name="Castelle C.J."/>
            <person name="Probst A.J."/>
            <person name="Thomas B.C."/>
            <person name="Singh A."/>
            <person name="Wilkins M.J."/>
            <person name="Karaoz U."/>
            <person name="Brodie E.L."/>
            <person name="Williams K.H."/>
            <person name="Hubbard S.S."/>
            <person name="Banfield J.F."/>
        </authorList>
    </citation>
    <scope>NUCLEOTIDE SEQUENCE [LARGE SCALE GENOMIC DNA]</scope>
</reference>
<evidence type="ECO:0000256" key="1">
    <source>
        <dbReference type="SAM" id="MobiDB-lite"/>
    </source>
</evidence>
<comment type="caution">
    <text evidence="3">The sequence shown here is derived from an EMBL/GenBank/DDBJ whole genome shotgun (WGS) entry which is preliminary data.</text>
</comment>
<name>A0A1F5CAP2_9BACT</name>
<evidence type="ECO:0000313" key="4">
    <source>
        <dbReference type="Proteomes" id="UP000177197"/>
    </source>
</evidence>
<dbReference type="Proteomes" id="UP000177197">
    <property type="component" value="Unassembled WGS sequence"/>
</dbReference>
<gene>
    <name evidence="3" type="ORF">A3I30_01450</name>
</gene>
<keyword evidence="2" id="KW-1133">Transmembrane helix</keyword>
<keyword evidence="2" id="KW-0812">Transmembrane</keyword>
<accession>A0A1F5CAP2</accession>
<dbReference type="AlphaFoldDB" id="A0A1F5CAP2"/>
<evidence type="ECO:0000256" key="2">
    <source>
        <dbReference type="SAM" id="Phobius"/>
    </source>
</evidence>
<dbReference type="EMBL" id="MEYV01000016">
    <property type="protein sequence ID" value="OGD39895.1"/>
    <property type="molecule type" value="Genomic_DNA"/>
</dbReference>
<organism evidence="3 4">
    <name type="scientific">Candidatus Azambacteria bacterium RIFCSPLOWO2_02_FULL_44_14</name>
    <dbReference type="NCBI Taxonomy" id="1797306"/>
    <lineage>
        <taxon>Bacteria</taxon>
        <taxon>Candidatus Azamiibacteriota</taxon>
    </lineage>
</organism>
<evidence type="ECO:0000313" key="3">
    <source>
        <dbReference type="EMBL" id="OGD39895.1"/>
    </source>
</evidence>
<keyword evidence="2" id="KW-0472">Membrane</keyword>
<sequence length="88" mass="9562">MDEQKSSMLWVFAIVLSLLLGIGGGWWYGNKLGFNKGYAKAQADAKVAAEADAKKAAEAANPFKTAETNPLENIQTNPLESVKFNPFQ</sequence>